<comment type="caution">
    <text evidence="8">The sequence shown here is derived from an EMBL/GenBank/DDBJ whole genome shotgun (WGS) entry which is preliminary data.</text>
</comment>
<keyword evidence="2 6" id="KW-0812">Transmembrane</keyword>
<name>A0A8H8RDB7_9HELO</name>
<feature type="domain" description="Rhodopsin" evidence="7">
    <location>
        <begin position="34"/>
        <end position="224"/>
    </location>
</feature>
<dbReference type="GO" id="GO:0016020">
    <property type="term" value="C:membrane"/>
    <property type="evidence" value="ECO:0007669"/>
    <property type="project" value="UniProtKB-SubCell"/>
</dbReference>
<dbReference type="PANTHER" id="PTHR33048">
    <property type="entry name" value="PTH11-LIKE INTEGRAL MEMBRANE PROTEIN (AFU_ORTHOLOGUE AFUA_5G11245)"/>
    <property type="match status" value="1"/>
</dbReference>
<evidence type="ECO:0000256" key="5">
    <source>
        <dbReference type="ARBA" id="ARBA00038359"/>
    </source>
</evidence>
<dbReference type="InterPro" id="IPR052337">
    <property type="entry name" value="SAT4-like"/>
</dbReference>
<dbReference type="EMBL" id="QGMJ01000853">
    <property type="protein sequence ID" value="TVY33159.1"/>
    <property type="molecule type" value="Genomic_DNA"/>
</dbReference>
<feature type="transmembrane region" description="Helical" evidence="6">
    <location>
        <begin position="50"/>
        <end position="75"/>
    </location>
</feature>
<feature type="transmembrane region" description="Helical" evidence="6">
    <location>
        <begin position="132"/>
        <end position="153"/>
    </location>
</feature>
<evidence type="ECO:0000313" key="9">
    <source>
        <dbReference type="Proteomes" id="UP000462212"/>
    </source>
</evidence>
<evidence type="ECO:0000256" key="1">
    <source>
        <dbReference type="ARBA" id="ARBA00004141"/>
    </source>
</evidence>
<keyword evidence="4 6" id="KW-0472">Membrane</keyword>
<comment type="subcellular location">
    <subcellularLocation>
        <location evidence="1">Membrane</location>
        <topology evidence="1">Multi-pass membrane protein</topology>
    </subcellularLocation>
</comment>
<keyword evidence="9" id="KW-1185">Reference proteome</keyword>
<protein>
    <recommendedName>
        <fullName evidence="7">Rhodopsin domain-containing protein</fullName>
    </recommendedName>
</protein>
<evidence type="ECO:0000256" key="6">
    <source>
        <dbReference type="SAM" id="Phobius"/>
    </source>
</evidence>
<organism evidence="8 9">
    <name type="scientific">Lachnellula subtilissima</name>
    <dbReference type="NCBI Taxonomy" id="602034"/>
    <lineage>
        <taxon>Eukaryota</taxon>
        <taxon>Fungi</taxon>
        <taxon>Dikarya</taxon>
        <taxon>Ascomycota</taxon>
        <taxon>Pezizomycotina</taxon>
        <taxon>Leotiomycetes</taxon>
        <taxon>Helotiales</taxon>
        <taxon>Lachnaceae</taxon>
        <taxon>Lachnellula</taxon>
    </lineage>
</organism>
<dbReference type="Proteomes" id="UP000462212">
    <property type="component" value="Unassembled WGS sequence"/>
</dbReference>
<evidence type="ECO:0000313" key="8">
    <source>
        <dbReference type="EMBL" id="TVY33159.1"/>
    </source>
</evidence>
<dbReference type="InterPro" id="IPR049326">
    <property type="entry name" value="Rhodopsin_dom_fungi"/>
</dbReference>
<dbReference type="PANTHER" id="PTHR33048:SF165">
    <property type="entry name" value="INTEGRAL MEMBRANE PROTEIN"/>
    <property type="match status" value="1"/>
</dbReference>
<feature type="transmembrane region" description="Helical" evidence="6">
    <location>
        <begin position="95"/>
        <end position="120"/>
    </location>
</feature>
<feature type="transmembrane region" description="Helical" evidence="6">
    <location>
        <begin position="12"/>
        <end position="38"/>
    </location>
</feature>
<gene>
    <name evidence="8" type="ORF">LSUB1_G008474</name>
</gene>
<evidence type="ECO:0000256" key="4">
    <source>
        <dbReference type="ARBA" id="ARBA00023136"/>
    </source>
</evidence>
<reference evidence="8 9" key="1">
    <citation type="submission" date="2018-05" db="EMBL/GenBank/DDBJ databases">
        <title>Genome sequencing and assembly of the regulated plant pathogen Lachnellula willkommii and related sister species for the development of diagnostic species identification markers.</title>
        <authorList>
            <person name="Giroux E."/>
            <person name="Bilodeau G."/>
        </authorList>
    </citation>
    <scope>NUCLEOTIDE SEQUENCE [LARGE SCALE GENOMIC DNA]</scope>
    <source>
        <strain evidence="8 9">CBS 197.66</strain>
    </source>
</reference>
<dbReference type="OrthoDB" id="5429740at2759"/>
<proteinExistence type="inferred from homology"/>
<feature type="transmembrane region" description="Helical" evidence="6">
    <location>
        <begin position="202"/>
        <end position="224"/>
    </location>
</feature>
<accession>A0A8H8RDB7</accession>
<sequence>METEQAPSSLPILGIQLLSIGWTGCAIGTIVFGMRIYVNFAMTRKWDAAFWFSLATYITCLAATITMNFAAEYGLGNHVGDLQASSRESALKYRWFFSGTAIFAIGLGKLAIISYLIIIQGDTLKVKPFRKWFMYFLAYTNLFVCVGITPLLWKQCQPTAKLWDESLEGHCFGRRRYQIFAYFWSSYEAALDIVLSLYPITIFWSLQLSIHIKIGLVFLFATGLL</sequence>
<dbReference type="Pfam" id="PF20684">
    <property type="entry name" value="Fung_rhodopsin"/>
    <property type="match status" value="1"/>
</dbReference>
<dbReference type="AlphaFoldDB" id="A0A8H8RDB7"/>
<keyword evidence="3 6" id="KW-1133">Transmembrane helix</keyword>
<evidence type="ECO:0000256" key="2">
    <source>
        <dbReference type="ARBA" id="ARBA00022692"/>
    </source>
</evidence>
<evidence type="ECO:0000259" key="7">
    <source>
        <dbReference type="Pfam" id="PF20684"/>
    </source>
</evidence>
<evidence type="ECO:0000256" key="3">
    <source>
        <dbReference type="ARBA" id="ARBA00022989"/>
    </source>
</evidence>
<comment type="similarity">
    <text evidence="5">Belongs to the SAT4 family.</text>
</comment>